<proteinExistence type="predicted"/>
<reference evidence="2" key="1">
    <citation type="submission" date="2019-05" db="EMBL/GenBank/DDBJ databases">
        <title>The de novo reference genome and transcriptome assemblies of the wild tomato species Solanum chilense.</title>
        <authorList>
            <person name="Stam R."/>
            <person name="Nosenko T."/>
            <person name="Hoerger A.C."/>
            <person name="Stephan W."/>
            <person name="Seidel M.A."/>
            <person name="Kuhn J.M.M."/>
            <person name="Haberer G."/>
            <person name="Tellier A."/>
        </authorList>
    </citation>
    <scope>NUCLEOTIDE SEQUENCE</scope>
    <source>
        <tissue evidence="2">Mature leaves</tissue>
    </source>
</reference>
<comment type="caution">
    <text evidence="2">The sequence shown here is derived from an EMBL/GenBank/DDBJ whole genome shotgun (WGS) entry which is preliminary data.</text>
</comment>
<name>A0A6N2BAD1_SOLCI</name>
<accession>A0A6N2BAD1</accession>
<dbReference type="AlphaFoldDB" id="A0A6N2BAD1"/>
<evidence type="ECO:0000313" key="2">
    <source>
        <dbReference type="EMBL" id="TMW90860.1"/>
    </source>
</evidence>
<evidence type="ECO:0000256" key="1">
    <source>
        <dbReference type="SAM" id="MobiDB-lite"/>
    </source>
</evidence>
<dbReference type="EMBL" id="RXGB01003964">
    <property type="protein sequence ID" value="TMW90860.1"/>
    <property type="molecule type" value="Genomic_DNA"/>
</dbReference>
<protein>
    <submittedName>
        <fullName evidence="2">Uncharacterized protein</fullName>
    </submittedName>
</protein>
<organism evidence="2">
    <name type="scientific">Solanum chilense</name>
    <name type="common">Tomato</name>
    <name type="synonym">Lycopersicon chilense</name>
    <dbReference type="NCBI Taxonomy" id="4083"/>
    <lineage>
        <taxon>Eukaryota</taxon>
        <taxon>Viridiplantae</taxon>
        <taxon>Streptophyta</taxon>
        <taxon>Embryophyta</taxon>
        <taxon>Tracheophyta</taxon>
        <taxon>Spermatophyta</taxon>
        <taxon>Magnoliopsida</taxon>
        <taxon>eudicotyledons</taxon>
        <taxon>Gunneridae</taxon>
        <taxon>Pentapetalae</taxon>
        <taxon>asterids</taxon>
        <taxon>lamiids</taxon>
        <taxon>Solanales</taxon>
        <taxon>Solanaceae</taxon>
        <taxon>Solanoideae</taxon>
        <taxon>Solaneae</taxon>
        <taxon>Solanum</taxon>
        <taxon>Solanum subgen. Lycopersicon</taxon>
    </lineage>
</organism>
<gene>
    <name evidence="2" type="ORF">EJD97_015120</name>
</gene>
<feature type="region of interest" description="Disordered" evidence="1">
    <location>
        <begin position="1"/>
        <end position="40"/>
    </location>
</feature>
<feature type="compositionally biased region" description="Basic residues" evidence="1">
    <location>
        <begin position="10"/>
        <end position="32"/>
    </location>
</feature>
<feature type="region of interest" description="Disordered" evidence="1">
    <location>
        <begin position="121"/>
        <end position="140"/>
    </location>
</feature>
<sequence>MTKSGSSKRNSSKNKHASSSKNPKTPKKRGRKAAPPIVRPTLPTNMNYVIKHIPTNALKFGPTYNTNFVEHLVSSIQDEEIEHGDLDEEIHIRHAKGNVLKFIISDFPIVTGLNCKDHNYVPPNPPNSSIPDSDDVHSDEVPSFKDFTAKPPDILLRRSSRGANVDKKFGDLDSKVETLDALIKSSHSELLKAIGARDNKSEKDMGGVSSPYMMDDSAAKGNVGTHFNFGTFDQQTVSQKHMNFATVDDVTETANDIRKQC</sequence>